<dbReference type="AlphaFoldDB" id="A0A974GWF1"/>
<reference evidence="1" key="1">
    <citation type="submission" date="2020-07" db="EMBL/GenBank/DDBJ databases">
        <title>Genomic analysis of a strain of Sedimentibacter Hydroxybenzoicus DSM7310.</title>
        <authorList>
            <person name="Ma S."/>
        </authorList>
    </citation>
    <scope>NUCLEOTIDE SEQUENCE</scope>
    <source>
        <strain evidence="1">DSM 7310</strain>
    </source>
</reference>
<comment type="caution">
    <text evidence="1">The sequence shown here is derived from an EMBL/GenBank/DDBJ whole genome shotgun (WGS) entry which is preliminary data.</text>
</comment>
<organism evidence="1 2">
    <name type="scientific">Sedimentibacter hydroxybenzoicus DSM 7310</name>
    <dbReference type="NCBI Taxonomy" id="1123245"/>
    <lineage>
        <taxon>Bacteria</taxon>
        <taxon>Bacillati</taxon>
        <taxon>Bacillota</taxon>
        <taxon>Tissierellia</taxon>
        <taxon>Sedimentibacter</taxon>
    </lineage>
</organism>
<proteinExistence type="predicted"/>
<dbReference type="InterPro" id="IPR025374">
    <property type="entry name" value="DUF4364"/>
</dbReference>
<sequence length="176" mass="20313">MSNGNKIAQDKLKLLYILNFINVPLTNIEITNFILDNRILDYFTLQGLLSDLCDSKFVVLNSKKGNEYYAISEAGIAALDMFGEILPEYFKNEVKENLSYLKKEIKKHRELLGHYYKRKDDEFIVSLQVMENESVIFSLSINVIDEATAKNICKKWDSNPEEIFSNIVKTLTSELN</sequence>
<dbReference type="EMBL" id="JACBNQ010000009">
    <property type="protein sequence ID" value="NYB74422.1"/>
    <property type="molecule type" value="Genomic_DNA"/>
</dbReference>
<dbReference type="Pfam" id="PF14277">
    <property type="entry name" value="DUF4364"/>
    <property type="match status" value="1"/>
</dbReference>
<evidence type="ECO:0000313" key="2">
    <source>
        <dbReference type="Proteomes" id="UP000611629"/>
    </source>
</evidence>
<keyword evidence="2" id="KW-1185">Reference proteome</keyword>
<evidence type="ECO:0000313" key="1">
    <source>
        <dbReference type="EMBL" id="NYB74422.1"/>
    </source>
</evidence>
<dbReference type="Gene3D" id="1.10.10.10">
    <property type="entry name" value="Winged helix-like DNA-binding domain superfamily/Winged helix DNA-binding domain"/>
    <property type="match status" value="1"/>
</dbReference>
<dbReference type="InterPro" id="IPR036388">
    <property type="entry name" value="WH-like_DNA-bd_sf"/>
</dbReference>
<accession>A0A974GWF1</accession>
<name>A0A974GWF1_SEDHY</name>
<gene>
    <name evidence="1" type="ORF">HZF24_09775</name>
</gene>
<protein>
    <submittedName>
        <fullName evidence="1">DUF4364 family protein</fullName>
    </submittedName>
</protein>
<dbReference type="RefSeq" id="WP_179238114.1">
    <property type="nucleotide sequence ID" value="NZ_JACBNQ010000009.1"/>
</dbReference>
<dbReference type="Proteomes" id="UP000611629">
    <property type="component" value="Unassembled WGS sequence"/>
</dbReference>